<protein>
    <recommendedName>
        <fullName evidence="6">HTH TFE/IIEalpha-type domain-containing protein</fullName>
    </recommendedName>
</protein>
<comment type="similarity">
    <text evidence="1">Belongs to the TFIIE alpha subunit family.</text>
</comment>
<dbReference type="Gramene" id="EFJ17748">
    <property type="protein sequence ID" value="EFJ17748"/>
    <property type="gene ID" value="SELMODRAFT_114128"/>
</dbReference>
<dbReference type="InterPro" id="IPR002853">
    <property type="entry name" value="TFIIE_asu"/>
</dbReference>
<evidence type="ECO:0000256" key="5">
    <source>
        <dbReference type="SAM" id="MobiDB-lite"/>
    </source>
</evidence>
<feature type="region of interest" description="Disordered" evidence="5">
    <location>
        <begin position="398"/>
        <end position="461"/>
    </location>
</feature>
<dbReference type="HOGENOM" id="CLU_046063_0_0_1"/>
<name>D8SCP8_SELML</name>
<dbReference type="KEGG" id="smo:SELMODRAFT_114128"/>
<dbReference type="InterPro" id="IPR036390">
    <property type="entry name" value="WH_DNA-bd_sf"/>
</dbReference>
<dbReference type="InterPro" id="IPR024550">
    <property type="entry name" value="TFIIEa/SarR/Rpc3_HTH_dom"/>
</dbReference>
<dbReference type="FunFam" id="3.30.40.10:FF:000269">
    <property type="entry name" value="Transcription initiation factor IIE subunit alpha"/>
    <property type="match status" value="1"/>
</dbReference>
<evidence type="ECO:0000256" key="4">
    <source>
        <dbReference type="SAM" id="Coils"/>
    </source>
</evidence>
<evidence type="ECO:0000256" key="3">
    <source>
        <dbReference type="ARBA" id="ARBA00023163"/>
    </source>
</evidence>
<evidence type="ECO:0000313" key="7">
    <source>
        <dbReference type="EMBL" id="EFJ17748.1"/>
    </source>
</evidence>
<dbReference type="STRING" id="88036.D8SCP8"/>
<organism evidence="8">
    <name type="scientific">Selaginella moellendorffii</name>
    <name type="common">Spikemoss</name>
    <dbReference type="NCBI Taxonomy" id="88036"/>
    <lineage>
        <taxon>Eukaryota</taxon>
        <taxon>Viridiplantae</taxon>
        <taxon>Streptophyta</taxon>
        <taxon>Embryophyta</taxon>
        <taxon>Tracheophyta</taxon>
        <taxon>Lycopodiopsida</taxon>
        <taxon>Selaginellales</taxon>
        <taxon>Selaginellaceae</taxon>
        <taxon>Selaginella</taxon>
    </lineage>
</organism>
<dbReference type="GO" id="GO:0006367">
    <property type="term" value="P:transcription initiation at RNA polymerase II promoter"/>
    <property type="evidence" value="ECO:0000318"/>
    <property type="project" value="GO_Central"/>
</dbReference>
<dbReference type="eggNOG" id="KOG2593">
    <property type="taxonomic scope" value="Eukaryota"/>
</dbReference>
<keyword evidence="8" id="KW-1185">Reference proteome</keyword>
<proteinExistence type="inferred from homology"/>
<dbReference type="PANTHER" id="PTHR13097">
    <property type="entry name" value="TRANSCRIPTION INITIATION FACTOR IIE, ALPHA SUBUNIT"/>
    <property type="match status" value="1"/>
</dbReference>
<evidence type="ECO:0000256" key="1">
    <source>
        <dbReference type="ARBA" id="ARBA00008947"/>
    </source>
</evidence>
<dbReference type="GO" id="GO:0005673">
    <property type="term" value="C:transcription factor TFIIE complex"/>
    <property type="evidence" value="ECO:0000318"/>
    <property type="project" value="GO_Central"/>
</dbReference>
<feature type="compositionally biased region" description="Basic and acidic residues" evidence="5">
    <location>
        <begin position="283"/>
        <end position="293"/>
    </location>
</feature>
<evidence type="ECO:0000256" key="2">
    <source>
        <dbReference type="ARBA" id="ARBA00023015"/>
    </source>
</evidence>
<dbReference type="InterPro" id="IPR013083">
    <property type="entry name" value="Znf_RING/FYVE/PHD"/>
</dbReference>
<dbReference type="Gene3D" id="3.30.40.10">
    <property type="entry name" value="Zinc/RING finger domain, C3HC4 (zinc finger)"/>
    <property type="match status" value="1"/>
</dbReference>
<feature type="non-terminal residue" evidence="7">
    <location>
        <position position="1"/>
    </location>
</feature>
<feature type="region of interest" description="Disordered" evidence="5">
    <location>
        <begin position="347"/>
        <end position="381"/>
    </location>
</feature>
<dbReference type="InterPro" id="IPR017919">
    <property type="entry name" value="TFIIE/TFIIEa_HTH"/>
</dbReference>
<dbReference type="FunCoup" id="D8SCP8">
    <property type="interactions" value="3481"/>
</dbReference>
<dbReference type="Pfam" id="PF02002">
    <property type="entry name" value="TFIIE_alpha"/>
    <property type="match status" value="1"/>
</dbReference>
<accession>D8SCP8</accession>
<evidence type="ECO:0000313" key="8">
    <source>
        <dbReference type="Proteomes" id="UP000001514"/>
    </source>
</evidence>
<dbReference type="SMART" id="SM00531">
    <property type="entry name" value="TFIIE"/>
    <property type="match status" value="1"/>
</dbReference>
<keyword evidence="3" id="KW-0804">Transcription</keyword>
<dbReference type="SUPFAM" id="SSF46785">
    <property type="entry name" value="Winged helix' DNA-binding domain"/>
    <property type="match status" value="1"/>
</dbReference>
<feature type="domain" description="HTH TFE/IIEalpha-type" evidence="6">
    <location>
        <begin position="18"/>
        <end position="150"/>
    </location>
</feature>
<gene>
    <name evidence="7" type="ORF">SELMODRAFT_114128</name>
</gene>
<keyword evidence="4" id="KW-0175">Coiled coil</keyword>
<dbReference type="SUPFAM" id="SSF57783">
    <property type="entry name" value="Zinc beta-ribbon"/>
    <property type="match status" value="1"/>
</dbReference>
<dbReference type="Proteomes" id="UP000001514">
    <property type="component" value="Unassembled WGS sequence"/>
</dbReference>
<feature type="region of interest" description="Disordered" evidence="5">
    <location>
        <begin position="281"/>
        <end position="302"/>
    </location>
</feature>
<dbReference type="InParanoid" id="D8SCP8"/>
<reference evidence="7 8" key="1">
    <citation type="journal article" date="2011" name="Science">
        <title>The Selaginella genome identifies genetic changes associated with the evolution of vascular plants.</title>
        <authorList>
            <person name="Banks J.A."/>
            <person name="Nishiyama T."/>
            <person name="Hasebe M."/>
            <person name="Bowman J.L."/>
            <person name="Gribskov M."/>
            <person name="dePamphilis C."/>
            <person name="Albert V.A."/>
            <person name="Aono N."/>
            <person name="Aoyama T."/>
            <person name="Ambrose B.A."/>
            <person name="Ashton N.W."/>
            <person name="Axtell M.J."/>
            <person name="Barker E."/>
            <person name="Barker M.S."/>
            <person name="Bennetzen J.L."/>
            <person name="Bonawitz N.D."/>
            <person name="Chapple C."/>
            <person name="Cheng C."/>
            <person name="Correa L.G."/>
            <person name="Dacre M."/>
            <person name="DeBarry J."/>
            <person name="Dreyer I."/>
            <person name="Elias M."/>
            <person name="Engstrom E.M."/>
            <person name="Estelle M."/>
            <person name="Feng L."/>
            <person name="Finet C."/>
            <person name="Floyd S.K."/>
            <person name="Frommer W.B."/>
            <person name="Fujita T."/>
            <person name="Gramzow L."/>
            <person name="Gutensohn M."/>
            <person name="Harholt J."/>
            <person name="Hattori M."/>
            <person name="Heyl A."/>
            <person name="Hirai T."/>
            <person name="Hiwatashi Y."/>
            <person name="Ishikawa M."/>
            <person name="Iwata M."/>
            <person name="Karol K.G."/>
            <person name="Koehler B."/>
            <person name="Kolukisaoglu U."/>
            <person name="Kubo M."/>
            <person name="Kurata T."/>
            <person name="Lalonde S."/>
            <person name="Li K."/>
            <person name="Li Y."/>
            <person name="Litt A."/>
            <person name="Lyons E."/>
            <person name="Manning G."/>
            <person name="Maruyama T."/>
            <person name="Michael T.P."/>
            <person name="Mikami K."/>
            <person name="Miyazaki S."/>
            <person name="Morinaga S."/>
            <person name="Murata T."/>
            <person name="Mueller-Roeber B."/>
            <person name="Nelson D.R."/>
            <person name="Obara M."/>
            <person name="Oguri Y."/>
            <person name="Olmstead R.G."/>
            <person name="Onodera N."/>
            <person name="Petersen B.L."/>
            <person name="Pils B."/>
            <person name="Prigge M."/>
            <person name="Rensing S.A."/>
            <person name="Riano-Pachon D.M."/>
            <person name="Roberts A.W."/>
            <person name="Sato Y."/>
            <person name="Scheller H.V."/>
            <person name="Schulz B."/>
            <person name="Schulz C."/>
            <person name="Shakirov E.V."/>
            <person name="Shibagaki N."/>
            <person name="Shinohara N."/>
            <person name="Shippen D.E."/>
            <person name="Soerensen I."/>
            <person name="Sotooka R."/>
            <person name="Sugimoto N."/>
            <person name="Sugita M."/>
            <person name="Sumikawa N."/>
            <person name="Tanurdzic M."/>
            <person name="Theissen G."/>
            <person name="Ulvskov P."/>
            <person name="Wakazuki S."/>
            <person name="Weng J.K."/>
            <person name="Willats W.W."/>
            <person name="Wipf D."/>
            <person name="Wolf P.G."/>
            <person name="Yang L."/>
            <person name="Zimmer A.D."/>
            <person name="Zhu Q."/>
            <person name="Mitros T."/>
            <person name="Hellsten U."/>
            <person name="Loque D."/>
            <person name="Otillar R."/>
            <person name="Salamov A."/>
            <person name="Schmutz J."/>
            <person name="Shapiro H."/>
            <person name="Lindquist E."/>
            <person name="Lucas S."/>
            <person name="Rokhsar D."/>
            <person name="Grigoriev I.V."/>
        </authorList>
    </citation>
    <scope>NUCLEOTIDE SEQUENCE [LARGE SCALE GENOMIC DNA]</scope>
</reference>
<sequence>LQEVGAIARRLVLNSSLLARLVRLVARAFYDDEIPHKGANPGKSGKSDNKGISVVVLDALTRRQWVKEEELAKRLKLHPKQLRRTLRVLEDEMLVIREDHKETTKNAKVYNAAVAVADGEQQGGPANEKTKALLHSYCCLDYAQICDVVRYRIHRAKKMIKDELEDKNTVQEYVCPDSGCGRRYSALDASRLISPVDMNFHCERCDAELVANNDKLAPKDLGEGNNEENARRRQREKLKEMLERMEVQLKPLTDQLAKLKDLTPPDYGSFSQWQERTLAQARGDGDGDHKTANGERPSVPMPFLGETKARVEVAFAGSDTKEAVKEDPGKSMKVLPPWMIRQGMSLTAQQRGEVKTEEGASSDTKPTVAPTMDEKPMSAERQLQEEYVKAYYAALMLQQQQQQQQQPPGDALDEVKKEEPDQENGFAAIAGDRVVGVKSKRDDAEDDVEWEEEAPSTGLRSPISFASIAKLC</sequence>
<dbReference type="AlphaFoldDB" id="D8SCP8"/>
<evidence type="ECO:0000259" key="6">
    <source>
        <dbReference type="PROSITE" id="PS51344"/>
    </source>
</evidence>
<feature type="coiled-coil region" evidence="4">
    <location>
        <begin position="224"/>
        <end position="262"/>
    </location>
</feature>
<feature type="compositionally biased region" description="Basic and acidic residues" evidence="5">
    <location>
        <begin position="372"/>
        <end position="381"/>
    </location>
</feature>
<dbReference type="PANTHER" id="PTHR13097:SF7">
    <property type="entry name" value="GENERAL TRANSCRIPTION FACTOR IIE SUBUNIT 1"/>
    <property type="match status" value="1"/>
</dbReference>
<dbReference type="EMBL" id="GL377612">
    <property type="protein sequence ID" value="EFJ17748.1"/>
    <property type="molecule type" value="Genomic_DNA"/>
</dbReference>
<dbReference type="InterPro" id="IPR039997">
    <property type="entry name" value="TFE"/>
</dbReference>
<dbReference type="PROSITE" id="PS51344">
    <property type="entry name" value="HTH_TFE_IIE"/>
    <property type="match status" value="1"/>
</dbReference>
<feature type="compositionally biased region" description="Acidic residues" evidence="5">
    <location>
        <begin position="444"/>
        <end position="454"/>
    </location>
</feature>
<keyword evidence="2" id="KW-0805">Transcription regulation</keyword>
<dbReference type="OMA" id="NNYKVDD"/>